<comment type="subcellular location">
    <subcellularLocation>
        <location evidence="1">Membrane</location>
        <topology evidence="1">Multi-pass membrane protein</topology>
    </subcellularLocation>
</comment>
<evidence type="ECO:0000256" key="6">
    <source>
        <dbReference type="SAM" id="Phobius"/>
    </source>
</evidence>
<dbReference type="EMBL" id="OZ037954">
    <property type="protein sequence ID" value="CAL1699703.1"/>
    <property type="molecule type" value="Genomic_DNA"/>
</dbReference>
<gene>
    <name evidence="8" type="ORF">GFSPODELE1_LOCUS2800</name>
</gene>
<keyword evidence="2 6" id="KW-0812">Transmembrane</keyword>
<evidence type="ECO:0000313" key="9">
    <source>
        <dbReference type="Proteomes" id="UP001497453"/>
    </source>
</evidence>
<evidence type="ECO:0000256" key="2">
    <source>
        <dbReference type="ARBA" id="ARBA00022692"/>
    </source>
</evidence>
<reference evidence="9" key="1">
    <citation type="submission" date="2024-04" db="EMBL/GenBank/DDBJ databases">
        <authorList>
            <person name="Shaw F."/>
            <person name="Minotto A."/>
        </authorList>
    </citation>
    <scope>NUCLEOTIDE SEQUENCE [LARGE SCALE GENOMIC DNA]</scope>
</reference>
<evidence type="ECO:0000256" key="5">
    <source>
        <dbReference type="SAM" id="MobiDB-lite"/>
    </source>
</evidence>
<feature type="domain" description="PIG-P" evidence="7">
    <location>
        <begin position="67"/>
        <end position="187"/>
    </location>
</feature>
<proteinExistence type="predicted"/>
<evidence type="ECO:0000313" key="8">
    <source>
        <dbReference type="EMBL" id="CAL1699703.1"/>
    </source>
</evidence>
<evidence type="ECO:0000256" key="3">
    <source>
        <dbReference type="ARBA" id="ARBA00022989"/>
    </source>
</evidence>
<feature type="region of interest" description="Disordered" evidence="5">
    <location>
        <begin position="21"/>
        <end position="58"/>
    </location>
</feature>
<accession>A0ABP1CYB1</accession>
<organism evidence="8 9">
    <name type="scientific">Somion occarium</name>
    <dbReference type="NCBI Taxonomy" id="3059160"/>
    <lineage>
        <taxon>Eukaryota</taxon>
        <taxon>Fungi</taxon>
        <taxon>Dikarya</taxon>
        <taxon>Basidiomycota</taxon>
        <taxon>Agaricomycotina</taxon>
        <taxon>Agaricomycetes</taxon>
        <taxon>Polyporales</taxon>
        <taxon>Cerrenaceae</taxon>
        <taxon>Somion</taxon>
    </lineage>
</organism>
<feature type="transmembrane region" description="Helical" evidence="6">
    <location>
        <begin position="110"/>
        <end position="134"/>
    </location>
</feature>
<keyword evidence="4 6" id="KW-0472">Membrane</keyword>
<evidence type="ECO:0000256" key="1">
    <source>
        <dbReference type="ARBA" id="ARBA00004141"/>
    </source>
</evidence>
<evidence type="ECO:0000256" key="4">
    <source>
        <dbReference type="ARBA" id="ARBA00023136"/>
    </source>
</evidence>
<dbReference type="PANTHER" id="PTHR46346">
    <property type="entry name" value="PHOSPHATIDYLINOSITOL N-ACETYLGLUCOSAMINYLTRANSFERASE SUBUNIT P"/>
    <property type="match status" value="1"/>
</dbReference>
<dbReference type="InterPro" id="IPR013717">
    <property type="entry name" value="PIG-P"/>
</dbReference>
<dbReference type="Proteomes" id="UP001497453">
    <property type="component" value="Chromosome 11"/>
</dbReference>
<dbReference type="InterPro" id="IPR052263">
    <property type="entry name" value="GPI_Anchor_Biosynth"/>
</dbReference>
<sequence length="207" mass="23192">MDSEVRRLPFRRTPTRVHELSISSEHMTSSPVAIPQSMAESSPTSPVKPLAQFPPLSPTESRSRAPEFYGFVAWTSTYLLFCLFLLWALLPDEYILWLGVTWYPNREWALLLPSYSIVLVLLTYFSYFALALAATPAFSDMSTITDSKALLPDGNGATVNPYLAHAEPNAIPELYDIPIGLVNRVIYGRRKNNSPITAYPDPSQPPR</sequence>
<keyword evidence="3 6" id="KW-1133">Transmembrane helix</keyword>
<protein>
    <recommendedName>
        <fullName evidence="7">PIG-P domain-containing protein</fullName>
    </recommendedName>
</protein>
<feature type="transmembrane region" description="Helical" evidence="6">
    <location>
        <begin position="68"/>
        <end position="90"/>
    </location>
</feature>
<feature type="compositionally biased region" description="Polar residues" evidence="5">
    <location>
        <begin position="21"/>
        <end position="31"/>
    </location>
</feature>
<dbReference type="Pfam" id="PF08510">
    <property type="entry name" value="PIG-P"/>
    <property type="match status" value="1"/>
</dbReference>
<keyword evidence="9" id="KW-1185">Reference proteome</keyword>
<name>A0ABP1CYB1_9APHY</name>
<evidence type="ECO:0000259" key="7">
    <source>
        <dbReference type="Pfam" id="PF08510"/>
    </source>
</evidence>
<dbReference type="PANTHER" id="PTHR46346:SF1">
    <property type="entry name" value="PHOSPHATIDYLINOSITOL N-ACETYLGLUCOSAMINYLTRANSFERASE SUBUNIT P"/>
    <property type="match status" value="1"/>
</dbReference>